<dbReference type="AlphaFoldDB" id="A0A429X6U0"/>
<dbReference type="PROSITE" id="PS51352">
    <property type="entry name" value="THIOREDOXIN_2"/>
    <property type="match status" value="1"/>
</dbReference>
<reference evidence="2 3" key="1">
    <citation type="submission" date="2018-12" db="EMBL/GenBank/DDBJ databases">
        <authorList>
            <person name="Sun L."/>
            <person name="Chen Z."/>
        </authorList>
    </citation>
    <scope>NUCLEOTIDE SEQUENCE [LARGE SCALE GENOMIC DNA]</scope>
    <source>
        <strain evidence="2 3">LMG 29736</strain>
    </source>
</reference>
<gene>
    <name evidence="2" type="ORF">D5F11_013575</name>
</gene>
<evidence type="ECO:0000313" key="3">
    <source>
        <dbReference type="Proteomes" id="UP000287296"/>
    </source>
</evidence>
<accession>A0A429X6U0</accession>
<dbReference type="CDD" id="cd02947">
    <property type="entry name" value="TRX_family"/>
    <property type="match status" value="1"/>
</dbReference>
<sequence>MKKLIIFLVVIIALFAGIAGLTKWQQTKQSEGNVYQKEELKPSTIALLDDPLYQNIILPDELKKKLDKKEDVTVYFFSPECSHCMNTTPELIPAAKKVGVDVYQFNLLEFDVEGAPYKIKSTPTLMHFKAGEEYARLVGAHTQDDIEAWLKENVK</sequence>
<dbReference type="RefSeq" id="WP_120116809.1">
    <property type="nucleotide sequence ID" value="NZ_QYTW02000013.1"/>
</dbReference>
<dbReference type="OrthoDB" id="32134at2"/>
<name>A0A429X6U0_SIMTE</name>
<dbReference type="SUPFAM" id="SSF52833">
    <property type="entry name" value="Thioredoxin-like"/>
    <property type="match status" value="1"/>
</dbReference>
<proteinExistence type="predicted"/>
<dbReference type="Proteomes" id="UP000287296">
    <property type="component" value="Unassembled WGS sequence"/>
</dbReference>
<evidence type="ECO:0000259" key="1">
    <source>
        <dbReference type="PROSITE" id="PS51352"/>
    </source>
</evidence>
<organism evidence="2 3">
    <name type="scientific">Siminovitchia terrae</name>
    <name type="common">Bacillus terrae</name>
    <dbReference type="NCBI Taxonomy" id="1914933"/>
    <lineage>
        <taxon>Bacteria</taxon>
        <taxon>Bacillati</taxon>
        <taxon>Bacillota</taxon>
        <taxon>Bacilli</taxon>
        <taxon>Bacillales</taxon>
        <taxon>Bacillaceae</taxon>
        <taxon>Siminovitchia</taxon>
    </lineage>
</organism>
<feature type="domain" description="Thioredoxin" evidence="1">
    <location>
        <begin position="29"/>
        <end position="155"/>
    </location>
</feature>
<dbReference type="Pfam" id="PF00085">
    <property type="entry name" value="Thioredoxin"/>
    <property type="match status" value="1"/>
</dbReference>
<evidence type="ECO:0000313" key="2">
    <source>
        <dbReference type="EMBL" id="RST59155.1"/>
    </source>
</evidence>
<comment type="caution">
    <text evidence="2">The sequence shown here is derived from an EMBL/GenBank/DDBJ whole genome shotgun (WGS) entry which is preliminary data.</text>
</comment>
<dbReference type="InterPro" id="IPR013766">
    <property type="entry name" value="Thioredoxin_domain"/>
</dbReference>
<dbReference type="Gene3D" id="3.40.30.10">
    <property type="entry name" value="Glutaredoxin"/>
    <property type="match status" value="1"/>
</dbReference>
<dbReference type="InterPro" id="IPR036249">
    <property type="entry name" value="Thioredoxin-like_sf"/>
</dbReference>
<dbReference type="EMBL" id="QYTW02000013">
    <property type="protein sequence ID" value="RST59155.1"/>
    <property type="molecule type" value="Genomic_DNA"/>
</dbReference>
<protein>
    <submittedName>
        <fullName evidence="2">Thioredoxin</fullName>
    </submittedName>
</protein>